<dbReference type="InterPro" id="IPR025235">
    <property type="entry name" value="DUF4178"/>
</dbReference>
<sequence>MTPAVAVILGLSVVTIVLLLGAFFATTGQGRKGGEPEPSGEPPPPPPLLSAPAEAAQPPQPNTGRVGIDYPDPRMIRVGDTITCQGVRSGVLGAMHLSWQGTEWTEYLLDDGTRRYQWLSVEERPGSGAGDPPHLEVLLWTSVPTQGMIPARTTLSVEGIDFFPVDRGTAAFRGEGVTSMPERGLLDFADYRAADGRLLSFERIQGGQWSSSYAQPVPPGAIAFERKV</sequence>
<dbReference type="RefSeq" id="WP_184544991.1">
    <property type="nucleotide sequence ID" value="NZ_JACHMP010000001.1"/>
</dbReference>
<protein>
    <recommendedName>
        <fullName evidence="2">DUF4178 domain-containing protein</fullName>
    </recommendedName>
</protein>
<feature type="domain" description="DUF4178" evidence="2">
    <location>
        <begin position="77"/>
        <end position="219"/>
    </location>
</feature>
<name>A0A7W9MI68_9ACTN</name>
<evidence type="ECO:0000313" key="4">
    <source>
        <dbReference type="Proteomes" id="UP000540685"/>
    </source>
</evidence>
<proteinExistence type="predicted"/>
<gene>
    <name evidence="3" type="ORF">F4562_004250</name>
</gene>
<comment type="caution">
    <text evidence="3">The sequence shown here is derived from an EMBL/GenBank/DDBJ whole genome shotgun (WGS) entry which is preliminary data.</text>
</comment>
<dbReference type="EMBL" id="JACHMP010000001">
    <property type="protein sequence ID" value="MBB5821188.1"/>
    <property type="molecule type" value="Genomic_DNA"/>
</dbReference>
<organism evidence="3 4">
    <name type="scientific">Streptosporangium becharense</name>
    <dbReference type="NCBI Taxonomy" id="1816182"/>
    <lineage>
        <taxon>Bacteria</taxon>
        <taxon>Bacillati</taxon>
        <taxon>Actinomycetota</taxon>
        <taxon>Actinomycetes</taxon>
        <taxon>Streptosporangiales</taxon>
        <taxon>Streptosporangiaceae</taxon>
        <taxon>Streptosporangium</taxon>
    </lineage>
</organism>
<feature type="region of interest" description="Disordered" evidence="1">
    <location>
        <begin position="29"/>
        <end position="71"/>
    </location>
</feature>
<evidence type="ECO:0000313" key="3">
    <source>
        <dbReference type="EMBL" id="MBB5821188.1"/>
    </source>
</evidence>
<accession>A0A7W9MI68</accession>
<keyword evidence="4" id="KW-1185">Reference proteome</keyword>
<evidence type="ECO:0000256" key="1">
    <source>
        <dbReference type="SAM" id="MobiDB-lite"/>
    </source>
</evidence>
<dbReference type="Pfam" id="PF13785">
    <property type="entry name" value="DUF4178"/>
    <property type="match status" value="1"/>
</dbReference>
<reference evidence="3 4" key="1">
    <citation type="submission" date="2020-08" db="EMBL/GenBank/DDBJ databases">
        <title>Sequencing the genomes of 1000 actinobacteria strains.</title>
        <authorList>
            <person name="Klenk H.-P."/>
        </authorList>
    </citation>
    <scope>NUCLEOTIDE SEQUENCE [LARGE SCALE GENOMIC DNA]</scope>
    <source>
        <strain evidence="3 4">DSM 46887</strain>
    </source>
</reference>
<evidence type="ECO:0000259" key="2">
    <source>
        <dbReference type="Pfam" id="PF13785"/>
    </source>
</evidence>
<feature type="compositionally biased region" description="Pro residues" evidence="1">
    <location>
        <begin position="39"/>
        <end position="49"/>
    </location>
</feature>
<dbReference type="Proteomes" id="UP000540685">
    <property type="component" value="Unassembled WGS sequence"/>
</dbReference>
<dbReference type="AlphaFoldDB" id="A0A7W9MI68"/>